<organism evidence="2 4">
    <name type="scientific">Poseidonibacter ostreae</name>
    <dbReference type="NCBI Taxonomy" id="2654171"/>
    <lineage>
        <taxon>Bacteria</taxon>
        <taxon>Pseudomonadati</taxon>
        <taxon>Campylobacterota</taxon>
        <taxon>Epsilonproteobacteria</taxon>
        <taxon>Campylobacterales</taxon>
        <taxon>Arcobacteraceae</taxon>
        <taxon>Poseidonibacter</taxon>
    </lineage>
</organism>
<protein>
    <submittedName>
        <fullName evidence="2">Uncharacterized protein</fullName>
    </submittedName>
</protein>
<evidence type="ECO:0000313" key="2">
    <source>
        <dbReference type="EMBL" id="KAB7889640.1"/>
    </source>
</evidence>
<name>A0A6L4WU77_9BACT</name>
<accession>A0A6L4WU77</accession>
<dbReference type="RefSeq" id="WP_152191445.1">
    <property type="nucleotide sequence ID" value="NZ_WFKJ01000043.1"/>
</dbReference>
<dbReference type="Proteomes" id="UP000461010">
    <property type="component" value="Unassembled WGS sequence"/>
</dbReference>
<keyword evidence="3" id="KW-1185">Reference proteome</keyword>
<dbReference type="EMBL" id="WFKK01000011">
    <property type="protein sequence ID" value="KAB7889640.1"/>
    <property type="molecule type" value="Genomic_DNA"/>
</dbReference>
<dbReference type="AlphaFoldDB" id="A0A6L4WU77"/>
<evidence type="ECO:0000313" key="3">
    <source>
        <dbReference type="Proteomes" id="UP000461010"/>
    </source>
</evidence>
<sequence>MKIFYKRIDLTELEYDNLIKCIDFDKLKEVEKQYEDMEAFKGFNIIAKLHNPKSIEYSSSKSTAASKATKARTEKVKYKIDLAIEILQTEKKTITHYAIAKKSGVSFNTVKKHISNDNLVSLNEMK</sequence>
<dbReference type="Proteomes" id="UP000472839">
    <property type="component" value="Unassembled WGS sequence"/>
</dbReference>
<gene>
    <name evidence="1" type="ORF">GBG18_12195</name>
    <name evidence="2" type="ORF">GBG19_05375</name>
</gene>
<evidence type="ECO:0000313" key="4">
    <source>
        <dbReference type="Proteomes" id="UP000472839"/>
    </source>
</evidence>
<comment type="caution">
    <text evidence="2">The sequence shown here is derived from an EMBL/GenBank/DDBJ whole genome shotgun (WGS) entry which is preliminary data.</text>
</comment>
<dbReference type="EMBL" id="WFKJ01000043">
    <property type="protein sequence ID" value="KAB7888869.1"/>
    <property type="molecule type" value="Genomic_DNA"/>
</dbReference>
<reference evidence="3 4" key="1">
    <citation type="submission" date="2019-10" db="EMBL/GenBank/DDBJ databases">
        <title>Poseidonibacter ostreae sp. nov., isolated from the gut of the Ostrea denselamellosa.</title>
        <authorList>
            <person name="Choi A."/>
        </authorList>
    </citation>
    <scope>NUCLEOTIDE SEQUENCE [LARGE SCALE GENOMIC DNA]</scope>
    <source>
        <strain evidence="2 4">SJOD-M-33</strain>
        <strain evidence="1 3">SJOD-M-5</strain>
    </source>
</reference>
<proteinExistence type="predicted"/>
<evidence type="ECO:0000313" key="1">
    <source>
        <dbReference type="EMBL" id="KAB7888869.1"/>
    </source>
</evidence>